<dbReference type="STRING" id="1465490.SAMN05444277_1167"/>
<dbReference type="Gene3D" id="2.60.40.1740">
    <property type="entry name" value="hypothetical protein (bacova_03559)"/>
    <property type="match status" value="1"/>
</dbReference>
<gene>
    <name evidence="3" type="ORF">SAMN05444277_1167</name>
</gene>
<organism evidence="3 4">
    <name type="scientific">Parafilimonas terrae</name>
    <dbReference type="NCBI Taxonomy" id="1465490"/>
    <lineage>
        <taxon>Bacteria</taxon>
        <taxon>Pseudomonadati</taxon>
        <taxon>Bacteroidota</taxon>
        <taxon>Chitinophagia</taxon>
        <taxon>Chitinophagales</taxon>
        <taxon>Chitinophagaceae</taxon>
        <taxon>Parafilimonas</taxon>
    </lineage>
</organism>
<dbReference type="Proteomes" id="UP000199031">
    <property type="component" value="Unassembled WGS sequence"/>
</dbReference>
<dbReference type="AlphaFoldDB" id="A0A1I5Z2U1"/>
<dbReference type="PROSITE" id="PS51257">
    <property type="entry name" value="PROKAR_LIPOPROTEIN"/>
    <property type="match status" value="1"/>
</dbReference>
<sequence>MRFFKPVIAAAALMIAFASCKKDSNSIDTTPNFYFVNGGPAGFDDNLILFPSADTLTFNMIISSTYLPSKEVTIMLSVEDSSRQYYNSVHFTNYQQMPSTAYSFQTSITATTESVYDTIPVKLNKQFLGGEDYMLPVVITSISQYKLDTSRRVLYLHTSGNKLAGIYASTSFKTSYDGDAAGGTISDTATTKLIKNLAPVSSTQSQLDYAELGSNGWKYLLTYTNGTFIVGVNDVAKNSVQPGSFTIITSTFNPLTKDIYIKSSYKNLSGDERIVEESLTLQK</sequence>
<dbReference type="InterPro" id="IPR013728">
    <property type="entry name" value="BT_3987-like_N"/>
</dbReference>
<evidence type="ECO:0000256" key="1">
    <source>
        <dbReference type="SAM" id="SignalP"/>
    </source>
</evidence>
<dbReference type="Pfam" id="PF08522">
    <property type="entry name" value="BT_3987-like_N"/>
    <property type="match status" value="1"/>
</dbReference>
<dbReference type="EMBL" id="FOXQ01000016">
    <property type="protein sequence ID" value="SFQ50783.1"/>
    <property type="molecule type" value="Genomic_DNA"/>
</dbReference>
<evidence type="ECO:0000313" key="4">
    <source>
        <dbReference type="Proteomes" id="UP000199031"/>
    </source>
</evidence>
<keyword evidence="1" id="KW-0732">Signal</keyword>
<keyword evidence="4" id="KW-1185">Reference proteome</keyword>
<dbReference type="OrthoDB" id="707849at2"/>
<accession>A0A1I5Z2U1</accession>
<name>A0A1I5Z2U1_9BACT</name>
<evidence type="ECO:0000259" key="2">
    <source>
        <dbReference type="Pfam" id="PF08522"/>
    </source>
</evidence>
<feature type="chain" id="PRO_5011613274" description="BT-3987-like N-terminal domain-containing protein" evidence="1">
    <location>
        <begin position="22"/>
        <end position="283"/>
    </location>
</feature>
<feature type="signal peptide" evidence="1">
    <location>
        <begin position="1"/>
        <end position="21"/>
    </location>
</feature>
<evidence type="ECO:0000313" key="3">
    <source>
        <dbReference type="EMBL" id="SFQ50783.1"/>
    </source>
</evidence>
<dbReference type="RefSeq" id="WP_090662565.1">
    <property type="nucleotide sequence ID" value="NZ_FOXQ01000016.1"/>
</dbReference>
<proteinExistence type="predicted"/>
<protein>
    <recommendedName>
        <fullName evidence="2">BT-3987-like N-terminal domain-containing protein</fullName>
    </recommendedName>
</protein>
<feature type="domain" description="BT-3987-like N-terminal" evidence="2">
    <location>
        <begin position="50"/>
        <end position="145"/>
    </location>
</feature>
<reference evidence="3 4" key="1">
    <citation type="submission" date="2016-10" db="EMBL/GenBank/DDBJ databases">
        <authorList>
            <person name="de Groot N.N."/>
        </authorList>
    </citation>
    <scope>NUCLEOTIDE SEQUENCE [LARGE SCALE GENOMIC DNA]</scope>
    <source>
        <strain evidence="3 4">DSM 28286</strain>
    </source>
</reference>